<feature type="region of interest" description="Disordered" evidence="5">
    <location>
        <begin position="593"/>
        <end position="613"/>
    </location>
</feature>
<feature type="compositionally biased region" description="Polar residues" evidence="5">
    <location>
        <begin position="602"/>
        <end position="611"/>
    </location>
</feature>
<evidence type="ECO:0000256" key="1">
    <source>
        <dbReference type="ARBA" id="ARBA00004308"/>
    </source>
</evidence>
<dbReference type="InterPro" id="IPR036273">
    <property type="entry name" value="CRAL/TRIO_N_dom_sf"/>
</dbReference>
<feature type="region of interest" description="Disordered" evidence="5">
    <location>
        <begin position="626"/>
        <end position="657"/>
    </location>
</feature>
<dbReference type="GO" id="GO:0012505">
    <property type="term" value="C:endomembrane system"/>
    <property type="evidence" value="ECO:0007669"/>
    <property type="project" value="UniProtKB-SubCell"/>
</dbReference>
<dbReference type="Pfam" id="PF00928">
    <property type="entry name" value="Adap_comp_sub"/>
    <property type="match status" value="1"/>
</dbReference>
<dbReference type="GO" id="GO:0006508">
    <property type="term" value="P:proteolysis"/>
    <property type="evidence" value="ECO:0007669"/>
    <property type="project" value="InterPro"/>
</dbReference>
<dbReference type="Gene3D" id="3.20.20.140">
    <property type="entry name" value="Metal-dependent hydrolases"/>
    <property type="match status" value="1"/>
</dbReference>
<dbReference type="InterPro" id="IPR008257">
    <property type="entry name" value="Pept_M19"/>
</dbReference>
<feature type="compositionally biased region" description="Basic and acidic residues" evidence="5">
    <location>
        <begin position="871"/>
        <end position="880"/>
    </location>
</feature>
<proteinExistence type="predicted"/>
<dbReference type="InterPro" id="IPR036168">
    <property type="entry name" value="AP2_Mu_C_sf"/>
</dbReference>
<feature type="region of interest" description="Disordered" evidence="5">
    <location>
        <begin position="836"/>
        <end position="898"/>
    </location>
</feature>
<evidence type="ECO:0000259" key="6">
    <source>
        <dbReference type="PROSITE" id="PS50191"/>
    </source>
</evidence>
<name>A0A0G2EQR3_PHACM</name>
<dbReference type="InterPro" id="IPR032466">
    <property type="entry name" value="Metal_Hydrolase"/>
</dbReference>
<accession>A0A0G2EQR3</accession>
<comment type="subcellular location">
    <subcellularLocation>
        <location evidence="1">Endomembrane system</location>
    </subcellularLocation>
</comment>
<protein>
    <submittedName>
        <fullName evidence="7">Putative cral trio domain protein</fullName>
    </submittedName>
</protein>
<dbReference type="SMART" id="SM00516">
    <property type="entry name" value="SEC14"/>
    <property type="match status" value="1"/>
</dbReference>
<sequence length="1275" mass="140027">MGSPSSPVSEERALEVYRSSIHFDGLNIANWSRDIFEAWNKGGITGVSCTCGLWEGLRGSLANVVQWKRWFEEHSDLIVQANSVADIRQAKADGRTAVLLSWQNTSGIEDQLDYLHVFRDLGVRKMQLTYNTQNYSGSGYTELNDSGLTGFGRQVVGEMAKLGIVCDLSHVGPKTTEDVINFAPEGKPPCFSHVLPSGLKEHPRNKSDELINLLGSKGGFVGLSQFGPHMAKANDSTIDDYVAALDYVIGLIGEDLVGVGSDASEGHGRPSDFMAWCNKDKGYARQLTPWGSQKVVKPLGLLADRPELAKAMARAGCKAIVEHVYRSRPVSATNLLSLYRSHPAPRPALIYLPDASPPTTVFSIRYANLLILTPTQHDVDPVAVLEFLHRLVDIFEEFLGAPLLSVKIEQNYDIVAQLLGEVCDAGIISNTEPNALRDSVETQNFIGKLLGGVGLPGPNEKLFLPATVDMRIGLGPQGLDFEVRVTLNTDFPGSSPSRPGLRSGRSGTSTPAYPFSGPSAGSSNSPVLESVVVTIPIPAEVRNIQDLRPSRGEASFSLWDRNLEWRVPTKDGATVNGTASLSGTIIGPIDTAAASDEGEDSVNGTKTTNNPMLGYYDEDTAAVAEPYQSTPPSSKQKGSKAKAKAKSAPAASNTTQQKKIEANQHLMPRSVAVSFAVRGWLSSGIRVESLTIDTAKSKGLGDGIKPYKGVKYLTVSNRSSRATLPVHHRRHSPKVRTLEASSWTALLSVGAIGGTCAIIAYLYQYSSSLSTSEIGTGPREADSDTFDIEMLAEHNPGHAGNLTEEQENKLREFWAVTLKTFGVELPAEIENSTTAVADEAASIDTPDDTASSATDKDKKKSKKKLGIFRSKKGDKEEKDSSSTNQTDGKPSSEDDKYGQTKEFQHTMETHSPEELRAAFWSMVKCDHPDSLLLRFLRARKWDIEKALIMLVATMNWRMKDVHVDDDIMPVGEPGALEHAKSSDKSIAKEGDDFLDQLRLGKSFLHGTDKDGRPLCHVRVRLHRQGEQSQTSLERYTVYMIETARLLLVPPVETACIIFDMSNFTLANMDYAPVKFMIKCFEANYPESLGAVLVHKAPWVFQGIWKIIKGWLDPVVASKVHFTNSVEDLEGFIAKSHIIKELGGDDSFEYEYIEPLPEETPVVQISGDARSKRDRLLQQRAETVLDFQKKTYQWITSPSDEVSKTLMQDRDTLARRLKDGYWELDPMLRARSWYDRTGVINPGGKIDFYPERTKAVDEKSEAIAEAPVETLADDVD</sequence>
<feature type="region of interest" description="Disordered" evidence="5">
    <location>
        <begin position="490"/>
        <end position="525"/>
    </location>
</feature>
<dbReference type="EMBL" id="LCWF01000057">
    <property type="protein sequence ID" value="KKY24609.1"/>
    <property type="molecule type" value="Genomic_DNA"/>
</dbReference>
<dbReference type="Pfam" id="PF03765">
    <property type="entry name" value="CRAL_TRIO_N"/>
    <property type="match status" value="1"/>
</dbReference>
<evidence type="ECO:0000256" key="5">
    <source>
        <dbReference type="SAM" id="MobiDB-lite"/>
    </source>
</evidence>
<reference evidence="7 8" key="1">
    <citation type="submission" date="2015-05" db="EMBL/GenBank/DDBJ databases">
        <title>Distinctive expansion of gene families associated with plant cell wall degradation and secondary metabolism in the genomes of grapevine trunk pathogens.</title>
        <authorList>
            <person name="Lawrence D.P."/>
            <person name="Travadon R."/>
            <person name="Rolshausen P.E."/>
            <person name="Baumgartner K."/>
        </authorList>
    </citation>
    <scope>NUCLEOTIDE SEQUENCE [LARGE SCALE GENOMIC DNA]</scope>
    <source>
        <strain evidence="7">UCRPC4</strain>
    </source>
</reference>
<keyword evidence="2" id="KW-0813">Transport</keyword>
<keyword evidence="3" id="KW-0378">Hydrolase</keyword>
<evidence type="ECO:0000313" key="7">
    <source>
        <dbReference type="EMBL" id="KKY24609.1"/>
    </source>
</evidence>
<dbReference type="InterPro" id="IPR001251">
    <property type="entry name" value="CRAL-TRIO_dom"/>
</dbReference>
<feature type="compositionally biased region" description="Low complexity" evidence="5">
    <location>
        <begin position="840"/>
        <end position="853"/>
    </location>
</feature>
<dbReference type="SUPFAM" id="SSF51556">
    <property type="entry name" value="Metallo-dependent hydrolases"/>
    <property type="match status" value="1"/>
</dbReference>
<gene>
    <name evidence="7" type="ORF">UCRPC4_g02365</name>
</gene>
<evidence type="ECO:0000256" key="4">
    <source>
        <dbReference type="ARBA" id="ARBA00023136"/>
    </source>
</evidence>
<feature type="compositionally biased region" description="Basic residues" evidence="5">
    <location>
        <begin position="859"/>
        <end position="870"/>
    </location>
</feature>
<dbReference type="OrthoDB" id="445695at2759"/>
<dbReference type="SUPFAM" id="SSF64356">
    <property type="entry name" value="SNARE-like"/>
    <property type="match status" value="1"/>
</dbReference>
<keyword evidence="3" id="KW-0224">Dipeptidase</keyword>
<feature type="domain" description="CRAL-TRIO" evidence="6">
    <location>
        <begin position="1004"/>
        <end position="1149"/>
    </location>
</feature>
<dbReference type="InterPro" id="IPR028565">
    <property type="entry name" value="MHD"/>
</dbReference>
<dbReference type="CDD" id="cd00170">
    <property type="entry name" value="SEC14"/>
    <property type="match status" value="1"/>
</dbReference>
<dbReference type="GO" id="GO:0070573">
    <property type="term" value="F:metallodipeptidase activity"/>
    <property type="evidence" value="ECO:0007669"/>
    <property type="project" value="InterPro"/>
</dbReference>
<keyword evidence="3" id="KW-0645">Protease</keyword>
<dbReference type="PROSITE" id="PS50191">
    <property type="entry name" value="CRAL_TRIO"/>
    <property type="match status" value="1"/>
</dbReference>
<evidence type="ECO:0000256" key="2">
    <source>
        <dbReference type="ARBA" id="ARBA00022448"/>
    </source>
</evidence>
<dbReference type="InterPro" id="IPR036865">
    <property type="entry name" value="CRAL-TRIO_dom_sf"/>
</dbReference>
<evidence type="ECO:0000313" key="8">
    <source>
        <dbReference type="Proteomes" id="UP000053317"/>
    </source>
</evidence>
<dbReference type="InterPro" id="IPR011074">
    <property type="entry name" value="CRAL/TRIO_N_dom"/>
</dbReference>
<dbReference type="InterPro" id="IPR052432">
    <property type="entry name" value="PITP/CRAL-TRIO"/>
</dbReference>
<dbReference type="PANTHER" id="PTHR46590">
    <property type="entry name" value="PHOSPHATIDYLINOSITOL TRANSFER PROTEIN CSR1-RELATED"/>
    <property type="match status" value="1"/>
</dbReference>
<comment type="caution">
    <text evidence="7">The sequence shown here is derived from an EMBL/GenBank/DDBJ whole genome shotgun (WGS) entry which is preliminary data.</text>
</comment>
<feature type="compositionally biased region" description="Low complexity" evidence="5">
    <location>
        <begin position="492"/>
        <end position="511"/>
    </location>
</feature>
<dbReference type="CDD" id="cd14837">
    <property type="entry name" value="AP3_Mu_N"/>
    <property type="match status" value="1"/>
</dbReference>
<organism evidence="7 8">
    <name type="scientific">Phaeomoniella chlamydospora</name>
    <name type="common">Phaeoacremonium chlamydosporum</name>
    <dbReference type="NCBI Taxonomy" id="158046"/>
    <lineage>
        <taxon>Eukaryota</taxon>
        <taxon>Fungi</taxon>
        <taxon>Dikarya</taxon>
        <taxon>Ascomycota</taxon>
        <taxon>Pezizomycotina</taxon>
        <taxon>Eurotiomycetes</taxon>
        <taxon>Chaetothyriomycetidae</taxon>
        <taxon>Phaeomoniellales</taxon>
        <taxon>Phaeomoniellaceae</taxon>
        <taxon>Phaeomoniella</taxon>
    </lineage>
</organism>
<dbReference type="AlphaFoldDB" id="A0A0G2EQR3"/>
<dbReference type="PROSITE" id="PS51365">
    <property type="entry name" value="RENAL_DIPEPTIDASE_2"/>
    <property type="match status" value="1"/>
</dbReference>
<dbReference type="Pfam" id="PF01244">
    <property type="entry name" value="Peptidase_M19"/>
    <property type="match status" value="1"/>
</dbReference>
<keyword evidence="4" id="KW-0472">Membrane</keyword>
<dbReference type="Proteomes" id="UP000053317">
    <property type="component" value="Unassembled WGS sequence"/>
</dbReference>
<dbReference type="InterPro" id="IPR011012">
    <property type="entry name" value="Longin-like_dom_sf"/>
</dbReference>
<evidence type="ECO:0000256" key="3">
    <source>
        <dbReference type="ARBA" id="ARBA00022997"/>
    </source>
</evidence>
<dbReference type="SUPFAM" id="SSF52087">
    <property type="entry name" value="CRAL/TRIO domain"/>
    <property type="match status" value="1"/>
</dbReference>
<dbReference type="SMART" id="SM01100">
    <property type="entry name" value="CRAL_TRIO_N"/>
    <property type="match status" value="1"/>
</dbReference>
<dbReference type="SUPFAM" id="SSF46938">
    <property type="entry name" value="CRAL/TRIO N-terminal domain"/>
    <property type="match status" value="1"/>
</dbReference>
<keyword evidence="8" id="KW-1185">Reference proteome</keyword>
<dbReference type="Pfam" id="PF00650">
    <property type="entry name" value="CRAL_TRIO"/>
    <property type="match status" value="1"/>
</dbReference>
<dbReference type="SUPFAM" id="SSF49447">
    <property type="entry name" value="Second domain of Mu2 adaptin subunit (ap50) of ap2 adaptor"/>
    <property type="match status" value="1"/>
</dbReference>
<dbReference type="PANTHER" id="PTHR46590:SF1">
    <property type="entry name" value="PHOSPHATIDYLINOSITOL TRANSFER PROTEIN CSR1"/>
    <property type="match status" value="1"/>
</dbReference>
<dbReference type="Gene3D" id="3.40.525.10">
    <property type="entry name" value="CRAL-TRIO lipid binding domain"/>
    <property type="match status" value="1"/>
</dbReference>
<reference evidence="7 8" key="2">
    <citation type="submission" date="2015-05" db="EMBL/GenBank/DDBJ databases">
        <authorList>
            <person name="Morales-Cruz A."/>
            <person name="Amrine K.C."/>
            <person name="Cantu D."/>
        </authorList>
    </citation>
    <scope>NUCLEOTIDE SEQUENCE [LARGE SCALE GENOMIC DNA]</scope>
    <source>
        <strain evidence="7">UCRPC4</strain>
    </source>
</reference>